<evidence type="ECO:0000256" key="2">
    <source>
        <dbReference type="ARBA" id="ARBA00022840"/>
    </source>
</evidence>
<reference evidence="4" key="1">
    <citation type="submission" date="2020-02" db="EMBL/GenBank/DDBJ databases">
        <title>Genomic and physiological characterization of two novel Nitrospinaceae genera.</title>
        <authorList>
            <person name="Mueller A.J."/>
            <person name="Jung M.-Y."/>
            <person name="Strachan C.R."/>
            <person name="Herbold C.W."/>
            <person name="Kirkegaard R.H."/>
            <person name="Daims H."/>
        </authorList>
    </citation>
    <scope>NUCLEOTIDE SEQUENCE [LARGE SCALE GENOMIC DNA]</scope>
    <source>
        <strain evidence="4">EB</strain>
    </source>
</reference>
<dbReference type="InterPro" id="IPR027417">
    <property type="entry name" value="P-loop_NTPase"/>
</dbReference>
<dbReference type="GO" id="GO:0016887">
    <property type="term" value="F:ATP hydrolysis activity"/>
    <property type="evidence" value="ECO:0007669"/>
    <property type="project" value="InterPro"/>
</dbReference>
<sequence>MPRFLIQIENATVVLKNHTALKNVSWTHRPKENWVLFGNNGSGKTTLLKLIFGELLPLEGGRVSWFGSHVWRGLAEIRERIGFVSAEFQQNYDQNPTALEVVITGFFSTIGLWEKETSQQTRSAKEMMRFLGIAALARKHFYSLSYGEQRRVLLARALVAKPELLVLDEPCAGLDIPTREGFLAALEMLSQTGTRLIYVTHHVEEILPSITHVLYLKKGEVFSQGKKKDMLTDKNISRALGCSIKLTRHENRYWVSGCQYKGFI</sequence>
<dbReference type="SUPFAM" id="SSF52540">
    <property type="entry name" value="P-loop containing nucleoside triphosphate hydrolases"/>
    <property type="match status" value="1"/>
</dbReference>
<evidence type="ECO:0000313" key="4">
    <source>
        <dbReference type="EMBL" id="QPJ60418.1"/>
    </source>
</evidence>
<dbReference type="EMBL" id="CP048685">
    <property type="protein sequence ID" value="QPJ60418.1"/>
    <property type="molecule type" value="Genomic_DNA"/>
</dbReference>
<dbReference type="Gene3D" id="3.40.50.300">
    <property type="entry name" value="P-loop containing nucleotide triphosphate hydrolases"/>
    <property type="match status" value="1"/>
</dbReference>
<organism evidence="4">
    <name type="scientific">Candidatus Nitronauta litoralis</name>
    <dbReference type="NCBI Taxonomy" id="2705533"/>
    <lineage>
        <taxon>Bacteria</taxon>
        <taxon>Pseudomonadati</taxon>
        <taxon>Nitrospinota/Tectimicrobiota group</taxon>
        <taxon>Nitrospinota</taxon>
        <taxon>Nitrospinia</taxon>
        <taxon>Nitrospinales</taxon>
        <taxon>Nitrospinaceae</taxon>
        <taxon>Candidatus Nitronauta</taxon>
    </lineage>
</organism>
<dbReference type="PANTHER" id="PTHR43158">
    <property type="entry name" value="SKFA PEPTIDE EXPORT ATP-BINDING PROTEIN SKFE"/>
    <property type="match status" value="1"/>
</dbReference>
<keyword evidence="1" id="KW-0547">Nucleotide-binding</keyword>
<dbReference type="PROSITE" id="PS00211">
    <property type="entry name" value="ABC_TRANSPORTER_1"/>
    <property type="match status" value="1"/>
</dbReference>
<keyword evidence="2 4" id="KW-0067">ATP-binding</keyword>
<dbReference type="PROSITE" id="PS50893">
    <property type="entry name" value="ABC_TRANSPORTER_2"/>
    <property type="match status" value="1"/>
</dbReference>
<evidence type="ECO:0000259" key="3">
    <source>
        <dbReference type="PROSITE" id="PS50893"/>
    </source>
</evidence>
<dbReference type="InterPro" id="IPR003593">
    <property type="entry name" value="AAA+_ATPase"/>
</dbReference>
<dbReference type="Pfam" id="PF00005">
    <property type="entry name" value="ABC_tran"/>
    <property type="match status" value="1"/>
</dbReference>
<protein>
    <submittedName>
        <fullName evidence="4">ATP-binding cassette domain-containing protein</fullName>
    </submittedName>
</protein>
<dbReference type="PANTHER" id="PTHR43158:SF2">
    <property type="entry name" value="SKFA PEPTIDE EXPORT ATP-BINDING PROTEIN SKFE"/>
    <property type="match status" value="1"/>
</dbReference>
<name>A0A7T0BT44_9BACT</name>
<dbReference type="AlphaFoldDB" id="A0A7T0BT44"/>
<dbReference type="InterPro" id="IPR003439">
    <property type="entry name" value="ABC_transporter-like_ATP-bd"/>
</dbReference>
<dbReference type="SMART" id="SM00382">
    <property type="entry name" value="AAA"/>
    <property type="match status" value="1"/>
</dbReference>
<accession>A0A7T0BT44</accession>
<evidence type="ECO:0000256" key="1">
    <source>
        <dbReference type="ARBA" id="ARBA00022741"/>
    </source>
</evidence>
<proteinExistence type="predicted"/>
<dbReference type="Proteomes" id="UP000594688">
    <property type="component" value="Chromosome"/>
</dbReference>
<dbReference type="InterPro" id="IPR017871">
    <property type="entry name" value="ABC_transporter-like_CS"/>
</dbReference>
<dbReference type="GO" id="GO:0005524">
    <property type="term" value="F:ATP binding"/>
    <property type="evidence" value="ECO:0007669"/>
    <property type="project" value="UniProtKB-KW"/>
</dbReference>
<gene>
    <name evidence="4" type="ORF">G3M70_00340</name>
</gene>
<dbReference type="KEGG" id="nli:G3M70_00340"/>
<feature type="domain" description="ABC transporter" evidence="3">
    <location>
        <begin position="6"/>
        <end position="243"/>
    </location>
</feature>